<sequence length="830" mass="86974">MHGYSQLRRPGAKPNCGTGRAQHVSTLQNDDDLHSDHSSSSQSTHHSPVFGSPGNSEDATSPTTTPPGNREDTNSPTIIPPPHADEHPSIVSPSATRKAKQPKPVAANSSQRLTIVSPQGREGGGSVVVNNAAPRPIVALPFSYPPVAGGSSVNASSIVGTSPIEELFGDYDDASSLVASGAVEATVPSGVGNVSNDGNNSGVPSGPWVHWELFNGGISGRQLEVLEAVLKCLYGSEHTEALATPLPSTSATQPAKRKASAIEPSPAPSAPHENDAPSNSKAKAAKRTKISQDGNPPKPKPKPKPKKAPVNTTKNSEGSSSTKDAANRGKGKQKAGAGPDVDEATRSRHVSSITNDHLAQELKKRIMPTWSINLSQDVAQIALKTSKTGKRKRADSAAVPPTASSSARSNPYPQNPYPQIKQTASLPVVLRSGYPNDDTVHQYKKPKLDDDGFEFLEETYSFSQPAVSGTALAFHHRPANMGHLGGAAAMPTTTVLKAPTGVDVHPYGAPSWSAIPPAVHPTPATIAPALLSLPTQSNLPQQGYFGLTARGSHGSPISSAAIGAASMLSQLQNSYGPSIEAQSASNGVPTNTQHHAPQHAPSQQPVSTRHYRSHVAEQTVAGISQASRSRTHMQPPVGHAMYTAQPPTHGVSASVAGPSSQPLNFPQQQTPAPYYPRAQPPIPTAHPRQPPEVRFGQPTGPSSSLPLVWYGSKAPGPFDQYADRQTFDNRGPPYTTPSGHAEGPQRPVWYNTEPVRSAEATGSSSSLNQMQPPPSEYGPQGLTTVPTQHPRNNSRTSSYPIMHVDVTPNPTPIAPAALGKAPAITGLNPS</sequence>
<reference evidence="3" key="1">
    <citation type="submission" date="2024-06" db="EMBL/GenBank/DDBJ databases">
        <title>Multi-omics analyses provide insights into the biosynthesis of the anticancer antibiotic pleurotin in Hohenbuehelia grisea.</title>
        <authorList>
            <person name="Weaver J.A."/>
            <person name="Alberti F."/>
        </authorList>
    </citation>
    <scope>NUCLEOTIDE SEQUENCE [LARGE SCALE GENOMIC DNA]</scope>
    <source>
        <strain evidence="3">T-177</strain>
    </source>
</reference>
<feature type="compositionally biased region" description="Polar residues" evidence="1">
    <location>
        <begin position="107"/>
        <end position="117"/>
    </location>
</feature>
<feature type="region of interest" description="Disordered" evidence="1">
    <location>
        <begin position="385"/>
        <end position="419"/>
    </location>
</feature>
<name>A0ABR3JX36_9AGAR</name>
<organism evidence="2 3">
    <name type="scientific">Hohenbuehelia grisea</name>
    <dbReference type="NCBI Taxonomy" id="104357"/>
    <lineage>
        <taxon>Eukaryota</taxon>
        <taxon>Fungi</taxon>
        <taxon>Dikarya</taxon>
        <taxon>Basidiomycota</taxon>
        <taxon>Agaricomycotina</taxon>
        <taxon>Agaricomycetes</taxon>
        <taxon>Agaricomycetidae</taxon>
        <taxon>Agaricales</taxon>
        <taxon>Pleurotineae</taxon>
        <taxon>Pleurotaceae</taxon>
        <taxon>Hohenbuehelia</taxon>
    </lineage>
</organism>
<feature type="compositionally biased region" description="Polar residues" evidence="1">
    <location>
        <begin position="760"/>
        <end position="770"/>
    </location>
</feature>
<protein>
    <submittedName>
        <fullName evidence="2">Uncharacterized protein</fullName>
    </submittedName>
</protein>
<feature type="compositionally biased region" description="Pro residues" evidence="1">
    <location>
        <begin position="678"/>
        <end position="690"/>
    </location>
</feature>
<accession>A0ABR3JX36</accession>
<feature type="compositionally biased region" description="Low complexity" evidence="1">
    <location>
        <begin position="396"/>
        <end position="409"/>
    </location>
</feature>
<keyword evidence="3" id="KW-1185">Reference proteome</keyword>
<feature type="compositionally biased region" description="Polar residues" evidence="1">
    <location>
        <begin position="310"/>
        <end position="324"/>
    </location>
</feature>
<feature type="region of interest" description="Disordered" evidence="1">
    <location>
        <begin position="578"/>
        <end position="613"/>
    </location>
</feature>
<feature type="compositionally biased region" description="Polar residues" evidence="1">
    <location>
        <begin position="657"/>
        <end position="671"/>
    </location>
</feature>
<feature type="compositionally biased region" description="Low complexity" evidence="1">
    <location>
        <begin position="593"/>
        <end position="605"/>
    </location>
</feature>
<proteinExistence type="predicted"/>
<feature type="compositionally biased region" description="Polar residues" evidence="1">
    <location>
        <begin position="53"/>
        <end position="67"/>
    </location>
</feature>
<feature type="region of interest" description="Disordered" evidence="1">
    <location>
        <begin position="1"/>
        <end position="123"/>
    </location>
</feature>
<feature type="compositionally biased region" description="Low complexity" evidence="1">
    <location>
        <begin position="38"/>
        <end position="47"/>
    </location>
</feature>
<comment type="caution">
    <text evidence="2">The sequence shown here is derived from an EMBL/GenBank/DDBJ whole genome shotgun (WGS) entry which is preliminary data.</text>
</comment>
<feature type="region of interest" description="Disordered" evidence="1">
    <location>
        <begin position="244"/>
        <end position="356"/>
    </location>
</feature>
<dbReference type="Proteomes" id="UP001556367">
    <property type="component" value="Unassembled WGS sequence"/>
</dbReference>
<evidence type="ECO:0000313" key="2">
    <source>
        <dbReference type="EMBL" id="KAL0959755.1"/>
    </source>
</evidence>
<dbReference type="EMBL" id="JASNQZ010000002">
    <property type="protein sequence ID" value="KAL0959755.1"/>
    <property type="molecule type" value="Genomic_DNA"/>
</dbReference>
<feature type="region of interest" description="Disordered" evidence="1">
    <location>
        <begin position="643"/>
        <end position="806"/>
    </location>
</feature>
<gene>
    <name evidence="2" type="ORF">HGRIS_011445</name>
</gene>
<feature type="compositionally biased region" description="Polar residues" evidence="1">
    <location>
        <begin position="578"/>
        <end position="592"/>
    </location>
</feature>
<evidence type="ECO:0000256" key="1">
    <source>
        <dbReference type="SAM" id="MobiDB-lite"/>
    </source>
</evidence>
<feature type="compositionally biased region" description="Polar residues" evidence="1">
    <location>
        <begin position="781"/>
        <end position="799"/>
    </location>
</feature>
<evidence type="ECO:0000313" key="3">
    <source>
        <dbReference type="Proteomes" id="UP001556367"/>
    </source>
</evidence>